<dbReference type="GO" id="GO:0016651">
    <property type="term" value="F:oxidoreductase activity, acting on NAD(P)H"/>
    <property type="evidence" value="ECO:0007669"/>
    <property type="project" value="InterPro"/>
</dbReference>
<evidence type="ECO:0000256" key="1">
    <source>
        <dbReference type="ARBA" id="ARBA00008072"/>
    </source>
</evidence>
<dbReference type="SMART" id="SM00829">
    <property type="entry name" value="PKS_ER"/>
    <property type="match status" value="1"/>
</dbReference>
<dbReference type="InterPro" id="IPR036291">
    <property type="entry name" value="NAD(P)-bd_dom_sf"/>
</dbReference>
<sequence>MASIQNQAAWLPYAEAMPLQVGPAPRPSPSPTEIVIKMQASPNFELPYPFILGQDVAGTIVEVGSNVKSLEAGQRVIGILNGNAANSGFQLYSTCLEILVAPIPDSLPFSEAVVLPLSVSTAASALYVQLQLPLPSFAPRSLGKKVLLWGGSSSVGCSAIQFAVASGLNVVTTASQANHALLKSLGAAQILDYKTPTIIEDLVSVLDEGDFVVDCISSPETQALCGEILSRIGGGKLPVMRYPKGKFPDNVNVAFVNGLDPGLVHVEVGRAIWGGYIPAALVTGTFQVKPEPFILRGGLEKVQDGIDLLAKGVSAQKIVVEISQD</sequence>
<dbReference type="InterPro" id="IPR013149">
    <property type="entry name" value="ADH-like_C"/>
</dbReference>
<dbReference type="InterPro" id="IPR013154">
    <property type="entry name" value="ADH-like_N"/>
</dbReference>
<keyword evidence="5" id="KW-1185">Reference proteome</keyword>
<name>A0A1Q5UDM4_9EURO</name>
<dbReference type="Pfam" id="PF08240">
    <property type="entry name" value="ADH_N"/>
    <property type="match status" value="1"/>
</dbReference>
<feature type="domain" description="Enoyl reductase (ER)" evidence="3">
    <location>
        <begin position="16"/>
        <end position="320"/>
    </location>
</feature>
<dbReference type="Gene3D" id="3.40.50.720">
    <property type="entry name" value="NAD(P)-binding Rossmann-like Domain"/>
    <property type="match status" value="1"/>
</dbReference>
<dbReference type="InterPro" id="IPR011032">
    <property type="entry name" value="GroES-like_sf"/>
</dbReference>
<dbReference type="PANTHER" id="PTHR45348:SF2">
    <property type="entry name" value="ZINC-TYPE ALCOHOL DEHYDROGENASE-LIKE PROTEIN C2E1P3.01"/>
    <property type="match status" value="1"/>
</dbReference>
<gene>
    <name evidence="4" type="ORF">PENSUB_3856</name>
</gene>
<evidence type="ECO:0000313" key="5">
    <source>
        <dbReference type="Proteomes" id="UP000186955"/>
    </source>
</evidence>
<dbReference type="Pfam" id="PF00107">
    <property type="entry name" value="ADH_zinc_N"/>
    <property type="match status" value="1"/>
</dbReference>
<accession>A0A1Q5UDM4</accession>
<evidence type="ECO:0000313" key="4">
    <source>
        <dbReference type="EMBL" id="OKP10553.1"/>
    </source>
</evidence>
<dbReference type="Gene3D" id="3.90.180.10">
    <property type="entry name" value="Medium-chain alcohol dehydrogenases, catalytic domain"/>
    <property type="match status" value="1"/>
</dbReference>
<reference evidence="4 5" key="1">
    <citation type="submission" date="2016-10" db="EMBL/GenBank/DDBJ databases">
        <title>Genome sequence of the ascomycete fungus Penicillium subrubescens.</title>
        <authorList>
            <person name="De Vries R.P."/>
            <person name="Peng M."/>
            <person name="Dilokpimol A."/>
            <person name="Hilden K."/>
            <person name="Makela M.R."/>
            <person name="Grigoriev I."/>
            <person name="Riley R."/>
            <person name="Granchi Z."/>
        </authorList>
    </citation>
    <scope>NUCLEOTIDE SEQUENCE [LARGE SCALE GENOMIC DNA]</scope>
    <source>
        <strain evidence="4 5">CBS 132785</strain>
    </source>
</reference>
<keyword evidence="2" id="KW-0560">Oxidoreductase</keyword>
<dbReference type="SUPFAM" id="SSF51735">
    <property type="entry name" value="NAD(P)-binding Rossmann-fold domains"/>
    <property type="match status" value="1"/>
</dbReference>
<comment type="similarity">
    <text evidence="1">Belongs to the zinc-containing alcohol dehydrogenase family.</text>
</comment>
<protein>
    <submittedName>
        <fullName evidence="4">Zinc-binding alcohol dehydrogenase domain-containing protein cipB</fullName>
    </submittedName>
</protein>
<dbReference type="EMBL" id="MNBE01000313">
    <property type="protein sequence ID" value="OKP10553.1"/>
    <property type="molecule type" value="Genomic_DNA"/>
</dbReference>
<dbReference type="AlphaFoldDB" id="A0A1Q5UDM4"/>
<dbReference type="STRING" id="1316194.A0A1Q5UDM4"/>
<comment type="caution">
    <text evidence="4">The sequence shown here is derived from an EMBL/GenBank/DDBJ whole genome shotgun (WGS) entry which is preliminary data.</text>
</comment>
<proteinExistence type="inferred from homology"/>
<evidence type="ECO:0000259" key="3">
    <source>
        <dbReference type="SMART" id="SM00829"/>
    </source>
</evidence>
<organism evidence="4 5">
    <name type="scientific">Penicillium subrubescens</name>
    <dbReference type="NCBI Taxonomy" id="1316194"/>
    <lineage>
        <taxon>Eukaryota</taxon>
        <taxon>Fungi</taxon>
        <taxon>Dikarya</taxon>
        <taxon>Ascomycota</taxon>
        <taxon>Pezizomycotina</taxon>
        <taxon>Eurotiomycetes</taxon>
        <taxon>Eurotiomycetidae</taxon>
        <taxon>Eurotiales</taxon>
        <taxon>Aspergillaceae</taxon>
        <taxon>Penicillium</taxon>
    </lineage>
</organism>
<dbReference type="InterPro" id="IPR020843">
    <property type="entry name" value="ER"/>
</dbReference>
<dbReference type="InterPro" id="IPR047122">
    <property type="entry name" value="Trans-enoyl_RdTase-like"/>
</dbReference>
<dbReference type="CDD" id="cd08249">
    <property type="entry name" value="enoyl_reductase_like"/>
    <property type="match status" value="1"/>
</dbReference>
<dbReference type="PANTHER" id="PTHR45348">
    <property type="entry name" value="HYPOTHETICAL OXIDOREDUCTASE (EUROFUNG)"/>
    <property type="match status" value="1"/>
</dbReference>
<evidence type="ECO:0000256" key="2">
    <source>
        <dbReference type="ARBA" id="ARBA00023002"/>
    </source>
</evidence>
<dbReference type="Proteomes" id="UP000186955">
    <property type="component" value="Unassembled WGS sequence"/>
</dbReference>
<dbReference type="SUPFAM" id="SSF50129">
    <property type="entry name" value="GroES-like"/>
    <property type="match status" value="1"/>
</dbReference>